<protein>
    <submittedName>
        <fullName evidence="2">Uncharacterized protein</fullName>
    </submittedName>
</protein>
<feature type="compositionally biased region" description="Low complexity" evidence="1">
    <location>
        <begin position="19"/>
        <end position="34"/>
    </location>
</feature>
<dbReference type="AlphaFoldDB" id="A0A1Y2B394"/>
<evidence type="ECO:0000256" key="1">
    <source>
        <dbReference type="SAM" id="MobiDB-lite"/>
    </source>
</evidence>
<feature type="compositionally biased region" description="Polar residues" evidence="1">
    <location>
        <begin position="154"/>
        <end position="165"/>
    </location>
</feature>
<feature type="region of interest" description="Disordered" evidence="1">
    <location>
        <begin position="1"/>
        <end position="73"/>
    </location>
</feature>
<sequence length="174" mass="17681">MSESEGPGTEAEPLGSGFGLTTVTGATGATGAMGSMREGARTRGGTTLPTSAGMAETPEMSLPTHSSGHTSSVHRDSLITGLSTWIFSSLNAERIFRASVIAGGAYTGFRFASSGDSPFDYIAGTIKGGAAGDVLRRGVEHAYRSFMRGGQIQSSADRTAGQTIRGSAVPGSIV</sequence>
<dbReference type="Proteomes" id="UP000193986">
    <property type="component" value="Unassembled WGS sequence"/>
</dbReference>
<evidence type="ECO:0000313" key="3">
    <source>
        <dbReference type="Proteomes" id="UP000193986"/>
    </source>
</evidence>
<feature type="region of interest" description="Disordered" evidence="1">
    <location>
        <begin position="154"/>
        <end position="174"/>
    </location>
</feature>
<keyword evidence="3" id="KW-1185">Reference proteome</keyword>
<accession>A0A1Y2B394</accession>
<dbReference type="InParanoid" id="A0A1Y2B394"/>
<dbReference type="EMBL" id="MCFC01000026">
    <property type="protein sequence ID" value="ORY29299.1"/>
    <property type="molecule type" value="Genomic_DNA"/>
</dbReference>
<organism evidence="2 3">
    <name type="scientific">Naematelia encephala</name>
    <dbReference type="NCBI Taxonomy" id="71784"/>
    <lineage>
        <taxon>Eukaryota</taxon>
        <taxon>Fungi</taxon>
        <taxon>Dikarya</taxon>
        <taxon>Basidiomycota</taxon>
        <taxon>Agaricomycotina</taxon>
        <taxon>Tremellomycetes</taxon>
        <taxon>Tremellales</taxon>
        <taxon>Naemateliaceae</taxon>
        <taxon>Naematelia</taxon>
    </lineage>
</organism>
<name>A0A1Y2B394_9TREE</name>
<evidence type="ECO:0000313" key="2">
    <source>
        <dbReference type="EMBL" id="ORY29299.1"/>
    </source>
</evidence>
<comment type="caution">
    <text evidence="2">The sequence shown here is derived from an EMBL/GenBank/DDBJ whole genome shotgun (WGS) entry which is preliminary data.</text>
</comment>
<gene>
    <name evidence="2" type="ORF">BCR39DRAFT_588343</name>
</gene>
<reference evidence="2 3" key="1">
    <citation type="submission" date="2016-07" db="EMBL/GenBank/DDBJ databases">
        <title>Pervasive Adenine N6-methylation of Active Genes in Fungi.</title>
        <authorList>
            <consortium name="DOE Joint Genome Institute"/>
            <person name="Mondo S.J."/>
            <person name="Dannebaum R.O."/>
            <person name="Kuo R.C."/>
            <person name="Labutti K."/>
            <person name="Haridas S."/>
            <person name="Kuo A."/>
            <person name="Salamov A."/>
            <person name="Ahrendt S.R."/>
            <person name="Lipzen A."/>
            <person name="Sullivan W."/>
            <person name="Andreopoulos W.B."/>
            <person name="Clum A."/>
            <person name="Lindquist E."/>
            <person name="Daum C."/>
            <person name="Ramamoorthy G.K."/>
            <person name="Gryganskyi A."/>
            <person name="Culley D."/>
            <person name="Magnuson J.K."/>
            <person name="James T.Y."/>
            <person name="O'Malley M.A."/>
            <person name="Stajich J.E."/>
            <person name="Spatafora J.W."/>
            <person name="Visel A."/>
            <person name="Grigoriev I.V."/>
        </authorList>
    </citation>
    <scope>NUCLEOTIDE SEQUENCE [LARGE SCALE GENOMIC DNA]</scope>
    <source>
        <strain evidence="2 3">68-887.2</strain>
    </source>
</reference>
<proteinExistence type="predicted"/>